<keyword evidence="1" id="KW-0812">Transmembrane</keyword>
<sequence length="90" mass="10382">MSLMEIHCNFLVHSFSSFLLLFAGKLVISAFLIYSLRGLLNVTYLVIRIEQRELFDEFEEWHMLQGLYAKLGFPDDRQHVSDTSLGDASP</sequence>
<accession>A0A5D2YCT3</accession>
<gene>
    <name evidence="2" type="ORF">E1A91_A08G154800v1</name>
</gene>
<feature type="transmembrane region" description="Helical" evidence="1">
    <location>
        <begin position="12"/>
        <end position="34"/>
    </location>
</feature>
<keyword evidence="3" id="KW-1185">Reference proteome</keyword>
<name>A0A5D2YCT3_GOSMU</name>
<reference evidence="2 3" key="1">
    <citation type="submission" date="2019-07" db="EMBL/GenBank/DDBJ databases">
        <title>WGS assembly of Gossypium mustelinum.</title>
        <authorList>
            <person name="Chen Z.J."/>
            <person name="Sreedasyam A."/>
            <person name="Ando A."/>
            <person name="Song Q."/>
            <person name="De L."/>
            <person name="Hulse-Kemp A."/>
            <person name="Ding M."/>
            <person name="Ye W."/>
            <person name="Kirkbride R."/>
            <person name="Jenkins J."/>
            <person name="Plott C."/>
            <person name="Lovell J."/>
            <person name="Lin Y.-M."/>
            <person name="Vaughn R."/>
            <person name="Liu B."/>
            <person name="Li W."/>
            <person name="Simpson S."/>
            <person name="Scheffler B."/>
            <person name="Saski C."/>
            <person name="Grover C."/>
            <person name="Hu G."/>
            <person name="Conover J."/>
            <person name="Carlson J."/>
            <person name="Shu S."/>
            <person name="Boston L."/>
            <person name="Williams M."/>
            <person name="Peterson D."/>
            <person name="Mcgee K."/>
            <person name="Jones D."/>
            <person name="Wendel J."/>
            <person name="Stelly D."/>
            <person name="Grimwood J."/>
            <person name="Schmutz J."/>
        </authorList>
    </citation>
    <scope>NUCLEOTIDE SEQUENCE [LARGE SCALE GENOMIC DNA]</scope>
    <source>
        <strain evidence="2">1408120.09</strain>
    </source>
</reference>
<evidence type="ECO:0000256" key="1">
    <source>
        <dbReference type="SAM" id="Phobius"/>
    </source>
</evidence>
<organism evidence="2 3">
    <name type="scientific">Gossypium mustelinum</name>
    <name type="common">Cotton</name>
    <name type="synonym">Gossypium caicoense</name>
    <dbReference type="NCBI Taxonomy" id="34275"/>
    <lineage>
        <taxon>Eukaryota</taxon>
        <taxon>Viridiplantae</taxon>
        <taxon>Streptophyta</taxon>
        <taxon>Embryophyta</taxon>
        <taxon>Tracheophyta</taxon>
        <taxon>Spermatophyta</taxon>
        <taxon>Magnoliopsida</taxon>
        <taxon>eudicotyledons</taxon>
        <taxon>Gunneridae</taxon>
        <taxon>Pentapetalae</taxon>
        <taxon>rosids</taxon>
        <taxon>malvids</taxon>
        <taxon>Malvales</taxon>
        <taxon>Malvaceae</taxon>
        <taxon>Malvoideae</taxon>
        <taxon>Gossypium</taxon>
    </lineage>
</organism>
<evidence type="ECO:0000313" key="3">
    <source>
        <dbReference type="Proteomes" id="UP000323597"/>
    </source>
</evidence>
<keyword evidence="1" id="KW-1133">Transmembrane helix</keyword>
<dbReference type="AlphaFoldDB" id="A0A5D2YCT3"/>
<dbReference type="EMBL" id="CM017643">
    <property type="protein sequence ID" value="TYJ22891.1"/>
    <property type="molecule type" value="Genomic_DNA"/>
</dbReference>
<proteinExistence type="predicted"/>
<dbReference type="Proteomes" id="UP000323597">
    <property type="component" value="Chromosome A08"/>
</dbReference>
<dbReference type="EMBL" id="CM017643">
    <property type="protein sequence ID" value="TYJ22890.1"/>
    <property type="molecule type" value="Genomic_DNA"/>
</dbReference>
<protein>
    <submittedName>
        <fullName evidence="2">Uncharacterized protein</fullName>
    </submittedName>
</protein>
<keyword evidence="1" id="KW-0472">Membrane</keyword>
<evidence type="ECO:0000313" key="2">
    <source>
        <dbReference type="EMBL" id="TYJ22891.1"/>
    </source>
</evidence>